<accession>A0A0F9IHQ3</accession>
<dbReference type="GO" id="GO:0004519">
    <property type="term" value="F:endonuclease activity"/>
    <property type="evidence" value="ECO:0007669"/>
    <property type="project" value="InterPro"/>
</dbReference>
<feature type="domain" description="HNH nuclease" evidence="1">
    <location>
        <begin position="22"/>
        <end position="80"/>
    </location>
</feature>
<dbReference type="InterPro" id="IPR003615">
    <property type="entry name" value="HNH_nuc"/>
</dbReference>
<dbReference type="SMART" id="SM00507">
    <property type="entry name" value="HNHc"/>
    <property type="match status" value="1"/>
</dbReference>
<name>A0A0F9IHQ3_9ZZZZ</name>
<dbReference type="CDD" id="cd00085">
    <property type="entry name" value="HNHc"/>
    <property type="match status" value="1"/>
</dbReference>
<protein>
    <recommendedName>
        <fullName evidence="1">HNH nuclease domain-containing protein</fullName>
    </recommendedName>
</protein>
<evidence type="ECO:0000313" key="2">
    <source>
        <dbReference type="EMBL" id="KKM27106.1"/>
    </source>
</evidence>
<proteinExistence type="predicted"/>
<gene>
    <name evidence="2" type="ORF">LCGC14_1578010</name>
</gene>
<dbReference type="AlphaFoldDB" id="A0A0F9IHQ3"/>
<sequence length="97" mass="11241">MKKTLLRQVSSKQKIELALRRKLKQELLEECPGVNGYKVCPRCLKRPDFRGLQLAHKIPLSRGGKTDRTNCEILCATCHFVDEHHQKEVQSEPKWST</sequence>
<dbReference type="GO" id="GO:0003676">
    <property type="term" value="F:nucleic acid binding"/>
    <property type="evidence" value="ECO:0007669"/>
    <property type="project" value="InterPro"/>
</dbReference>
<reference evidence="2" key="1">
    <citation type="journal article" date="2015" name="Nature">
        <title>Complex archaea that bridge the gap between prokaryotes and eukaryotes.</title>
        <authorList>
            <person name="Spang A."/>
            <person name="Saw J.H."/>
            <person name="Jorgensen S.L."/>
            <person name="Zaremba-Niedzwiedzka K."/>
            <person name="Martijn J."/>
            <person name="Lind A.E."/>
            <person name="van Eijk R."/>
            <person name="Schleper C."/>
            <person name="Guy L."/>
            <person name="Ettema T.J."/>
        </authorList>
    </citation>
    <scope>NUCLEOTIDE SEQUENCE</scope>
</reference>
<evidence type="ECO:0000259" key="1">
    <source>
        <dbReference type="SMART" id="SM00507"/>
    </source>
</evidence>
<dbReference type="Gene3D" id="1.10.30.50">
    <property type="match status" value="1"/>
</dbReference>
<dbReference type="EMBL" id="LAZR01012386">
    <property type="protein sequence ID" value="KKM27106.1"/>
    <property type="molecule type" value="Genomic_DNA"/>
</dbReference>
<dbReference type="Pfam" id="PF01844">
    <property type="entry name" value="HNH"/>
    <property type="match status" value="1"/>
</dbReference>
<dbReference type="GO" id="GO:0008270">
    <property type="term" value="F:zinc ion binding"/>
    <property type="evidence" value="ECO:0007669"/>
    <property type="project" value="InterPro"/>
</dbReference>
<comment type="caution">
    <text evidence="2">The sequence shown here is derived from an EMBL/GenBank/DDBJ whole genome shotgun (WGS) entry which is preliminary data.</text>
</comment>
<dbReference type="InterPro" id="IPR002711">
    <property type="entry name" value="HNH"/>
</dbReference>
<organism evidence="2">
    <name type="scientific">marine sediment metagenome</name>
    <dbReference type="NCBI Taxonomy" id="412755"/>
    <lineage>
        <taxon>unclassified sequences</taxon>
        <taxon>metagenomes</taxon>
        <taxon>ecological metagenomes</taxon>
    </lineage>
</organism>